<dbReference type="AlphaFoldDB" id="A0A174KQM8"/>
<dbReference type="InterPro" id="IPR013780">
    <property type="entry name" value="Glyco_hydro_b"/>
</dbReference>
<reference evidence="3 5" key="2">
    <citation type="submission" date="2018-06" db="EMBL/GenBank/DDBJ databases">
        <authorList>
            <consortium name="Pathogen Informatics"/>
            <person name="Doyle S."/>
        </authorList>
    </citation>
    <scope>NUCLEOTIDE SEQUENCE [LARGE SCALE GENOMIC DNA]</scope>
    <source>
        <strain evidence="3 5">NCTC11224</strain>
    </source>
</reference>
<organism evidence="2 4">
    <name type="scientific">Enterocloster clostridioformis</name>
    <dbReference type="NCBI Taxonomy" id="1531"/>
    <lineage>
        <taxon>Bacteria</taxon>
        <taxon>Bacillati</taxon>
        <taxon>Bacillota</taxon>
        <taxon>Clostridia</taxon>
        <taxon>Lachnospirales</taxon>
        <taxon>Lachnospiraceae</taxon>
        <taxon>Enterocloster</taxon>
    </lineage>
</organism>
<dbReference type="InterPro" id="IPR033403">
    <property type="entry name" value="DUF5110"/>
</dbReference>
<gene>
    <name evidence="2" type="ORF">ERS852480_02658</name>
    <name evidence="3" type="ORF">NCTC11224_02802</name>
</gene>
<proteinExistence type="predicted"/>
<evidence type="ECO:0000313" key="4">
    <source>
        <dbReference type="Proteomes" id="UP000095512"/>
    </source>
</evidence>
<dbReference type="Gene3D" id="2.60.40.1180">
    <property type="entry name" value="Golgi alpha-mannosidase II"/>
    <property type="match status" value="1"/>
</dbReference>
<dbReference type="Proteomes" id="UP000251853">
    <property type="component" value="Unassembled WGS sequence"/>
</dbReference>
<accession>A0A174KQM8</accession>
<evidence type="ECO:0000313" key="3">
    <source>
        <dbReference type="EMBL" id="SQB11441.1"/>
    </source>
</evidence>
<dbReference type="EMBL" id="UAVW01000009">
    <property type="protein sequence ID" value="SQB11441.1"/>
    <property type="molecule type" value="Genomic_DNA"/>
</dbReference>
<evidence type="ECO:0000313" key="2">
    <source>
        <dbReference type="EMBL" id="CUP11540.1"/>
    </source>
</evidence>
<reference evidence="2 4" key="1">
    <citation type="submission" date="2015-09" db="EMBL/GenBank/DDBJ databases">
        <authorList>
            <consortium name="Pathogen Informatics"/>
        </authorList>
    </citation>
    <scope>NUCLEOTIDE SEQUENCE [LARGE SCALE GENOMIC DNA]</scope>
    <source>
        <strain evidence="2 4">2789STDY5834865</strain>
    </source>
</reference>
<dbReference type="Pfam" id="PF17137">
    <property type="entry name" value="DUF5110"/>
    <property type="match status" value="1"/>
</dbReference>
<evidence type="ECO:0000259" key="1">
    <source>
        <dbReference type="Pfam" id="PF17137"/>
    </source>
</evidence>
<evidence type="ECO:0000313" key="5">
    <source>
        <dbReference type="Proteomes" id="UP000251853"/>
    </source>
</evidence>
<protein>
    <submittedName>
        <fullName evidence="2">Alpha-glucosidase</fullName>
    </submittedName>
</protein>
<feature type="domain" description="DUF5110" evidence="1">
    <location>
        <begin position="16"/>
        <end position="82"/>
    </location>
</feature>
<keyword evidence="5" id="KW-1185">Reference proteome</keyword>
<sequence length="148" mass="16949">MADNQLMNMERDCVEELRLIIASAREGSQFVLYDDDGRTNDFEKGIFRKTTVSVSGTDVVKVDFTAEGDYRDTVKSVTVEIIRKDRSPFWAALGGQRLEHYLNRRKFEAADSGWYYSQTKKAVLVKYANPKKDAQLVVSFEDFDLIGM</sequence>
<dbReference type="RefSeq" id="WP_225537544.1">
    <property type="nucleotide sequence ID" value="NZ_CAUDZF010000088.1"/>
</dbReference>
<dbReference type="EMBL" id="CZAB01000022">
    <property type="protein sequence ID" value="CUP11540.1"/>
    <property type="molecule type" value="Genomic_DNA"/>
</dbReference>
<name>A0A174KQM8_9FIRM</name>
<dbReference type="Proteomes" id="UP000095512">
    <property type="component" value="Unassembled WGS sequence"/>
</dbReference>